<evidence type="ECO:0000256" key="2">
    <source>
        <dbReference type="SAM" id="SignalP"/>
    </source>
</evidence>
<dbReference type="InterPro" id="IPR011050">
    <property type="entry name" value="Pectin_lyase_fold/virulence"/>
</dbReference>
<evidence type="ECO:0000256" key="1">
    <source>
        <dbReference type="SAM" id="MobiDB-lite"/>
    </source>
</evidence>
<protein>
    <submittedName>
        <fullName evidence="3">Uncharacterized protein</fullName>
    </submittedName>
</protein>
<dbReference type="Proteomes" id="UP001281761">
    <property type="component" value="Unassembled WGS sequence"/>
</dbReference>
<name>A0ABQ9XEP3_9EUKA</name>
<gene>
    <name evidence="3" type="ORF">BLNAU_14850</name>
</gene>
<dbReference type="SUPFAM" id="SSF51126">
    <property type="entry name" value="Pectin lyase-like"/>
    <property type="match status" value="1"/>
</dbReference>
<keyword evidence="2" id="KW-0732">Signal</keyword>
<feature type="compositionally biased region" description="Polar residues" evidence="1">
    <location>
        <begin position="513"/>
        <end position="527"/>
    </location>
</feature>
<feature type="chain" id="PRO_5045671947" evidence="2">
    <location>
        <begin position="18"/>
        <end position="2570"/>
    </location>
</feature>
<proteinExistence type="predicted"/>
<keyword evidence="4" id="KW-1185">Reference proteome</keyword>
<comment type="caution">
    <text evidence="3">The sequence shown here is derived from an EMBL/GenBank/DDBJ whole genome shotgun (WGS) entry which is preliminary data.</text>
</comment>
<accession>A0ABQ9XEP3</accession>
<feature type="region of interest" description="Disordered" evidence="1">
    <location>
        <begin position="507"/>
        <end position="527"/>
    </location>
</feature>
<organism evidence="3 4">
    <name type="scientific">Blattamonas nauphoetae</name>
    <dbReference type="NCBI Taxonomy" id="2049346"/>
    <lineage>
        <taxon>Eukaryota</taxon>
        <taxon>Metamonada</taxon>
        <taxon>Preaxostyla</taxon>
        <taxon>Oxymonadida</taxon>
        <taxon>Blattamonas</taxon>
    </lineage>
</organism>
<reference evidence="3 4" key="1">
    <citation type="journal article" date="2022" name="bioRxiv">
        <title>Genomics of Preaxostyla Flagellates Illuminates Evolutionary Transitions and the Path Towards Mitochondrial Loss.</title>
        <authorList>
            <person name="Novak L.V.F."/>
            <person name="Treitli S.C."/>
            <person name="Pyrih J."/>
            <person name="Halakuc P."/>
            <person name="Pipaliya S.V."/>
            <person name="Vacek V."/>
            <person name="Brzon O."/>
            <person name="Soukal P."/>
            <person name="Eme L."/>
            <person name="Dacks J.B."/>
            <person name="Karnkowska A."/>
            <person name="Elias M."/>
            <person name="Hampl V."/>
        </authorList>
    </citation>
    <scope>NUCLEOTIDE SEQUENCE [LARGE SCALE GENOMIC DNA]</scope>
    <source>
        <strain evidence="3">NAU3</strain>
        <tissue evidence="3">Gut</tissue>
    </source>
</reference>
<sequence>MLPILFLFCVIASNTITSLNSEAGTTRLPNLTSVFNEFFVDPTQNTGSPSSAIYLSETRYQGGNVLIADRTFSLAVNHFYLVPVNCKNGEHASILVLQNSTNVACALLTESHLTSSNCVLISNTLKSTSGQIPSITCIDSDTDQPVLLDTSVVSLTLESVNVATANNSPDQRGQPSNSLLFGVVNSTFVNCINEEDSQSNANPDDLNVTGTFNGCCALFTNCKFFIDSVVNNAFTMVNVTDLYGNLTFLNTEFSVTGNTSAQPALYFTSVLGAPNRINIFSCKFKYSSESSNAYQNAIIRMYYAGITTITDSLFSSPDPAKPSQINGLYILDSHAPILIASTEFSYLRFSTDGGAFYMNFGVTHFTDCLFEANRGNAQGGAFRSQYTTNTFHRCTFRNNVAVQRGGAMRLNIAKMMYFEDCHFEGNTALENVAYRGNDIHFSGVDPKVFYDQMMIGCTSDSTTSKIGYYYTAATCGNIKTENTLLPSRDEGKPALDFVLYVAIPAPESDNEPSENGQTSNTECSKQQPCETIQPALTFLTKAESPAKDGKSMIDMGIGTFSAEATEISSSLEIVGRGWLVNSTAFTIVQTSGFEVVKTGNATFRSLSLKPNQDYTQPLVTMSSTVHLRLSNTRIECLADYPSPVLVLSKGQTQLYDSHFASISLTATAAIQISGSASLETFIVTFHYISRASGNGGSCIDSTTTGHINMSVTDAKHCRSTGRAGCYDFEDFTETAKVDLVDSLFLFNLANIKSDGTVATEGMKFRHDYATTGLPTTNIAVNSNTVRTRSSLNYHVLTNSTQSNLFYANVHYCGYATPMPFGERNPYGVHLADFTGFQVILDQMRTGKILTTLRFQLMPNTAIPFDPIHVDWQYLQIYQPTVYPIDYSKPLAVVTSNGHLYLSTVYIQMPEEFSVPPLQVIGTNTYLTASTLHFLVGDITVSHVPFVTCVDGKLVQNYIRFQPEAFTFVDCSMYELQGGSMSFHQNIVTNVHSTVNGAMINSVGTTLSFSQGTYKNISAPNGGVCYVELTGANYVQATHAATTAFTETFTLCTAVGDGTLEAPTGKGGVFYIKGKSSAKVPLKFNSTDKNHARFENNKAQHGNDIYIEDTLYTDSQIAELTGFGGNSLSAYYRVVTGTDSADCKWTSSYCKTLGWGITLLHFRFKNQTHMPQTIQYLYNATFTEKAIVVEDQTVTVRGSTAAKLNESTLSRTKITIDSKITEGSSLIEVGLNGSVHFTNLDLVPNTKASLLHVSSVSRGASMENVGIMLTSGQTYQYSLIKTENQPITIENTLINTTAATLAILLEPFLTVVTNADTPVAMKNVTFENLNMKTDPILQIQSAGSITLDEVKFKTAHERPAKMGYITQAQKDFFGTDEFLGEEHEWYDASLMYYLVPPTLKIKLDKNGREASTHPNCGSDRFVCSTLDSGYRSAEANEMDQVELFSDTSLAKTMTVAFPIQMRSSSESAIRTVTQEGQSGIVVIETGSLYLFKTTFGTATQQTLSSSLHTLARVKAGSTLTLEDTTFQNLAFSHESLGSAIFVENGGTLSADRGALFRTTLPLKTGTIFTRAQRNMFFGEMEGVAGSLLYYWYPHTALEDTLSVTTEGDDHVVCGIPELPCASFDHGFRSLKKSGTKIIVRTSSSVESALTTDFKTVVIEGNTSTRILTFTTAGSMRVKEGQTYTLQSLCLEIEDGTRTEAVLAVTGTVVTNGISFGKTTPVTINTPLVEVTSGNLGLTQVDFTWAGPAPRILSQSAGSSVVSGCTFTIGGEGSTLASSNLLEVSGGTLQLSDLTLDCTQKQISSLVALNGGQATLSKLLISNSVLTFSLVAGSGSLSITESTFSSQVDSSFSSNSASSTISFTVPSGKSLTVGDGVNPFSFLNCKSSSDGGAIVLEVENEGSATLKLVTFTSCESGGSGGGMKATVRTGGELTITQTSFTGCSSTAEGGALNVIVVGTGKVSIDGTFKKCESKSNGGALLLDASSIGSSGSFLLDSIVYGTGPSEMNQAGTGFKGHNLFIKTPAHNHASINTTSLTGSYLTLPANTNIFTDFETEQYTFCETNGVPTSILHLFNAYEGGKLIVDESNGMDHELCGHPRLPCSSLSQSLGNLKGQNMVASLDTDIPLSTIASSSKLSTIEPRSNGRTTITISENVTITIVSSTLTLSSLDFAVNAALFSQSAVSITGGSLNVDDCVDAGAIVFEVESEGSASLNLVTFTSCESGGAGGGMKATVKTGGELSITQTSFTGCSSTAEGGALLIDASSIGSTGSFLLDSIVYGTGPSEMNQAGTGFKGHNLFIKTPAHNHASINTTSLTGSYLTLPANTNIFTDFETEQYTFCETNGVPTSILYLFNAYEGGKLIVDESNGMDHELCGHPRLPCSSLSQSLGNLKCQDMLASLDTDIALSTIASSTKLSTIGHHSNNRKIVTISENVTITIVSSTLTLSSLDFAVNAALFSQSAVSITGGSLNVDDCVDLWNDPKWTITDRDELSSFLTCVSDSDAGAIVFEVESEGSASLNLVTFTSCESGGAGGGMKATVKTGGELSITQTSFTGCSSTAEGGALLIDASSGF</sequence>
<feature type="signal peptide" evidence="2">
    <location>
        <begin position="1"/>
        <end position="17"/>
    </location>
</feature>
<evidence type="ECO:0000313" key="3">
    <source>
        <dbReference type="EMBL" id="KAK2950164.1"/>
    </source>
</evidence>
<dbReference type="EMBL" id="JARBJD010000141">
    <property type="protein sequence ID" value="KAK2950164.1"/>
    <property type="molecule type" value="Genomic_DNA"/>
</dbReference>
<evidence type="ECO:0000313" key="4">
    <source>
        <dbReference type="Proteomes" id="UP001281761"/>
    </source>
</evidence>